<dbReference type="EMBL" id="BNEK01000007">
    <property type="protein sequence ID" value="GHJ34239.1"/>
    <property type="molecule type" value="Genomic_DNA"/>
</dbReference>
<evidence type="ECO:0000313" key="1">
    <source>
        <dbReference type="EMBL" id="GHJ34239.1"/>
    </source>
</evidence>
<accession>A0ABQ3UF62</accession>
<keyword evidence="2" id="KW-1185">Reference proteome</keyword>
<organism evidence="1 2">
    <name type="scientific">Streptomyces hygroscopicus</name>
    <dbReference type="NCBI Taxonomy" id="1912"/>
    <lineage>
        <taxon>Bacteria</taxon>
        <taxon>Bacillati</taxon>
        <taxon>Actinomycetota</taxon>
        <taxon>Actinomycetes</taxon>
        <taxon>Kitasatosporales</taxon>
        <taxon>Streptomycetaceae</taxon>
        <taxon>Streptomyces</taxon>
        <taxon>Streptomyces violaceusniger group</taxon>
    </lineage>
</organism>
<reference evidence="1" key="1">
    <citation type="submission" date="2024-05" db="EMBL/GenBank/DDBJ databases">
        <title>Whole genome shotgun sequence of Streptomyces hygroscopicus NBRC 113678.</title>
        <authorList>
            <person name="Komaki H."/>
            <person name="Tamura T."/>
        </authorList>
    </citation>
    <scope>NUCLEOTIDE SEQUENCE</scope>
    <source>
        <strain evidence="1">N11-34</strain>
    </source>
</reference>
<protein>
    <submittedName>
        <fullName evidence="1">Uncharacterized protein</fullName>
    </submittedName>
</protein>
<name>A0ABQ3UF62_STRHY</name>
<proteinExistence type="predicted"/>
<gene>
    <name evidence="1" type="ORF">TPA0910_86720</name>
</gene>
<comment type="caution">
    <text evidence="1">The sequence shown here is derived from an EMBL/GenBank/DDBJ whole genome shotgun (WGS) entry which is preliminary data.</text>
</comment>
<evidence type="ECO:0000313" key="2">
    <source>
        <dbReference type="Proteomes" id="UP001054854"/>
    </source>
</evidence>
<dbReference type="Proteomes" id="UP001054854">
    <property type="component" value="Unassembled WGS sequence"/>
</dbReference>
<sequence>MTEPSSHTPRPEPTMDDINALKAFIRARVRPLRTNAPTDSVEFRAAEALLDLVSVVSGVADATAKRAEPVDTECFYLATAAQAWQGHPDFQPVWAQY</sequence>